<dbReference type="AlphaFoldDB" id="A0A1H6CFH3"/>
<dbReference type="EMBL" id="FNVQ01000003">
    <property type="protein sequence ID" value="SEG71761.1"/>
    <property type="molecule type" value="Genomic_DNA"/>
</dbReference>
<keyword evidence="4" id="KW-0489">Methyltransferase</keyword>
<dbReference type="Gene3D" id="2.40.30.70">
    <property type="entry name" value="YaeB-like"/>
    <property type="match status" value="1"/>
</dbReference>
<gene>
    <name evidence="4" type="ORF">SAMN05444390_103458</name>
</gene>
<evidence type="ECO:0000313" key="4">
    <source>
        <dbReference type="EMBL" id="SEG71761.1"/>
    </source>
</evidence>
<dbReference type="Pfam" id="PF01980">
    <property type="entry name" value="TrmO_N"/>
    <property type="match status" value="1"/>
</dbReference>
<dbReference type="PROSITE" id="PS51668">
    <property type="entry name" value="TSAA_2"/>
    <property type="match status" value="1"/>
</dbReference>
<dbReference type="InterPro" id="IPR023368">
    <property type="entry name" value="UPF0066_cons_site"/>
</dbReference>
<accession>A0A1H6CFH3</accession>
<dbReference type="NCBIfam" id="TIGR00104">
    <property type="entry name" value="tRNA_TsaA"/>
    <property type="match status" value="1"/>
</dbReference>
<comment type="similarity">
    <text evidence="2">Belongs to the tRNA methyltransferase O family.</text>
</comment>
<dbReference type="InterPro" id="IPR023370">
    <property type="entry name" value="TrmO-like_N"/>
</dbReference>
<dbReference type="InterPro" id="IPR040372">
    <property type="entry name" value="YaeB-like"/>
</dbReference>
<dbReference type="CDD" id="cd09281">
    <property type="entry name" value="UPF0066"/>
    <property type="match status" value="1"/>
</dbReference>
<sequence>MNFDPIGVIHSAFDEKFGIPRQPGLTPSLNATIEIQPPFASPEAVRGLEQASHIWLIFLFSATAEQGWKPLVRPPRLGGNRRLGVFASRSPFRPNPIGLSPVKLTGIRQQGDSILLDVVGADLLDGTPILDIKPYLPYADIIPDAHFALAEKIETLELPVHWSEQAEQALNEQSQLKNQPLATQIEELLRCDPRPAYQRDPEREYGVSLHQLNIRFRISDTAIEVLSVIPAAKPL</sequence>
<organism evidence="4 5">
    <name type="scientific">Marinobacterium lutimaris</name>
    <dbReference type="NCBI Taxonomy" id="568106"/>
    <lineage>
        <taxon>Bacteria</taxon>
        <taxon>Pseudomonadati</taxon>
        <taxon>Pseudomonadota</taxon>
        <taxon>Gammaproteobacteria</taxon>
        <taxon>Oceanospirillales</taxon>
        <taxon>Oceanospirillaceae</taxon>
        <taxon>Marinobacterium</taxon>
    </lineage>
</organism>
<dbReference type="GO" id="GO:0032259">
    <property type="term" value="P:methylation"/>
    <property type="evidence" value="ECO:0007669"/>
    <property type="project" value="UniProtKB-KW"/>
</dbReference>
<evidence type="ECO:0000313" key="5">
    <source>
        <dbReference type="Proteomes" id="UP000236745"/>
    </source>
</evidence>
<evidence type="ECO:0000259" key="3">
    <source>
        <dbReference type="PROSITE" id="PS51668"/>
    </source>
</evidence>
<keyword evidence="5" id="KW-1185">Reference proteome</keyword>
<feature type="domain" description="TsaA-like" evidence="3">
    <location>
        <begin position="3"/>
        <end position="144"/>
    </location>
</feature>
<dbReference type="InterPro" id="IPR036413">
    <property type="entry name" value="YaeB-like_sf"/>
</dbReference>
<dbReference type="PROSITE" id="PS01318">
    <property type="entry name" value="TSAA_1"/>
    <property type="match status" value="1"/>
</dbReference>
<protein>
    <submittedName>
        <fullName evidence="4">tRNA-Thr(GGU) m(6)t(6)A37 methyltransferase TsaA</fullName>
    </submittedName>
</protein>
<keyword evidence="4" id="KW-0808">Transferase</keyword>
<dbReference type="InterPro" id="IPR041369">
    <property type="entry name" value="TrmO_C"/>
</dbReference>
<dbReference type="Pfam" id="PF18389">
    <property type="entry name" value="TrmO_C"/>
    <property type="match status" value="1"/>
</dbReference>
<dbReference type="InterPro" id="IPR036414">
    <property type="entry name" value="YaeB_N_sf"/>
</dbReference>
<dbReference type="GO" id="GO:0008168">
    <property type="term" value="F:methyltransferase activity"/>
    <property type="evidence" value="ECO:0007669"/>
    <property type="project" value="UniProtKB-KW"/>
</dbReference>
<evidence type="ECO:0000256" key="1">
    <source>
        <dbReference type="ARBA" id="ARBA00022691"/>
    </source>
</evidence>
<dbReference type="PANTHER" id="PTHR12818:SF0">
    <property type="entry name" value="TRNA (ADENINE(37)-N6)-METHYLTRANSFERASE"/>
    <property type="match status" value="1"/>
</dbReference>
<proteinExistence type="inferred from homology"/>
<dbReference type="RefSeq" id="WP_104004285.1">
    <property type="nucleotide sequence ID" value="NZ_FNVQ01000003.1"/>
</dbReference>
<keyword evidence="1" id="KW-0949">S-adenosyl-L-methionine</keyword>
<reference evidence="4 5" key="1">
    <citation type="submission" date="2016-10" db="EMBL/GenBank/DDBJ databases">
        <authorList>
            <person name="de Groot N.N."/>
        </authorList>
    </citation>
    <scope>NUCLEOTIDE SEQUENCE [LARGE SCALE GENOMIC DNA]</scope>
    <source>
        <strain evidence="4 5">DSM 22012</strain>
    </source>
</reference>
<dbReference type="Gene3D" id="3.30.2310.10">
    <property type="entry name" value="YaeB-like"/>
    <property type="match status" value="1"/>
</dbReference>
<evidence type="ECO:0000256" key="2">
    <source>
        <dbReference type="ARBA" id="ARBA00033753"/>
    </source>
</evidence>
<dbReference type="SUPFAM" id="SSF118196">
    <property type="entry name" value="YaeB-like"/>
    <property type="match status" value="1"/>
</dbReference>
<dbReference type="Proteomes" id="UP000236745">
    <property type="component" value="Unassembled WGS sequence"/>
</dbReference>
<dbReference type="OrthoDB" id="9804309at2"/>
<dbReference type="PANTHER" id="PTHR12818">
    <property type="entry name" value="TRNA (ADENINE(37)-N6)-METHYLTRANSFERASE"/>
    <property type="match status" value="1"/>
</dbReference>
<name>A0A1H6CFH3_9GAMM</name>